<dbReference type="Proteomes" id="UP000636394">
    <property type="component" value="Unassembled WGS sequence"/>
</dbReference>
<proteinExistence type="predicted"/>
<evidence type="ECO:0000313" key="1">
    <source>
        <dbReference type="EMBL" id="NHM14201.1"/>
    </source>
</evidence>
<name>A0A9E6MQM8_9ACTN</name>
<dbReference type="Proteomes" id="UP000671910">
    <property type="component" value="Chromosome"/>
</dbReference>
<evidence type="ECO:0000313" key="2">
    <source>
        <dbReference type="EMBL" id="QTU84185.1"/>
    </source>
</evidence>
<reference evidence="1 3" key="1">
    <citation type="submission" date="2019-11" db="EMBL/GenBank/DDBJ databases">
        <title>Eggerthellaceae novel genus isolated from the rectal contents of marmort.</title>
        <authorList>
            <person name="Zhang G."/>
        </authorList>
    </citation>
    <scope>NUCLEOTIDE SEQUENCE [LARGE SCALE GENOMIC DNA]</scope>
    <source>
        <strain evidence="3">zg-886</strain>
        <strain evidence="1">Zg-886</strain>
    </source>
</reference>
<evidence type="ECO:0000313" key="4">
    <source>
        <dbReference type="Proteomes" id="UP000671910"/>
    </source>
</evidence>
<dbReference type="EMBL" id="WPCR01000006">
    <property type="protein sequence ID" value="NHM14201.1"/>
    <property type="molecule type" value="Genomic_DNA"/>
</dbReference>
<organism evidence="2 4">
    <name type="scientific">Xiamenia xianingshaonis</name>
    <dbReference type="NCBI Taxonomy" id="2682776"/>
    <lineage>
        <taxon>Bacteria</taxon>
        <taxon>Bacillati</taxon>
        <taxon>Actinomycetota</taxon>
        <taxon>Coriobacteriia</taxon>
        <taxon>Eggerthellales</taxon>
        <taxon>Eggerthellaceae</taxon>
        <taxon>Xiamenia</taxon>
    </lineage>
</organism>
<keyword evidence="3" id="KW-1185">Reference proteome</keyword>
<sequence>MADLGKAPKAARGLRTLTAEVLDGFDLEDIRCRSCSGYGNCGYKSMFVNPQGGVVSVCMNRRRTLQEKRAAGQL</sequence>
<evidence type="ECO:0000313" key="3">
    <source>
        <dbReference type="Proteomes" id="UP000636394"/>
    </source>
</evidence>
<protein>
    <submittedName>
        <fullName evidence="2">Uncharacterized protein</fullName>
    </submittedName>
</protein>
<gene>
    <name evidence="1" type="ORF">GMI68_05375</name>
    <name evidence="2" type="ORF">J7S26_07495</name>
</gene>
<dbReference type="EMBL" id="CP072829">
    <property type="protein sequence ID" value="QTU84185.1"/>
    <property type="molecule type" value="Genomic_DNA"/>
</dbReference>
<dbReference type="KEGG" id="ebz:J7S26_07495"/>
<dbReference type="RefSeq" id="WP_165058116.1">
    <property type="nucleotide sequence ID" value="NZ_CP072829.1"/>
</dbReference>
<reference evidence="2" key="2">
    <citation type="submission" date="2021-04" db="EMBL/GenBank/DDBJ databases">
        <title>Novel species in family Eggerthellaceae.</title>
        <authorList>
            <person name="Zhang G."/>
        </authorList>
    </citation>
    <scope>NUCLEOTIDE SEQUENCE</scope>
    <source>
        <strain evidence="2">Zg-886</strain>
    </source>
</reference>
<dbReference type="AlphaFoldDB" id="A0A9E6MQM8"/>
<accession>A0A9E6MQM8</accession>